<accession>A0A914PZV4</accession>
<evidence type="ECO:0000313" key="2">
    <source>
        <dbReference type="WBParaSite" id="PDA_v2.g20425.t1"/>
    </source>
</evidence>
<protein>
    <submittedName>
        <fullName evidence="2">Maturase K</fullName>
    </submittedName>
</protein>
<name>A0A914PZV4_9BILA</name>
<evidence type="ECO:0000313" key="1">
    <source>
        <dbReference type="Proteomes" id="UP000887578"/>
    </source>
</evidence>
<dbReference type="Proteomes" id="UP000887578">
    <property type="component" value="Unplaced"/>
</dbReference>
<proteinExistence type="predicted"/>
<keyword evidence="1" id="KW-1185">Reference proteome</keyword>
<reference evidence="2" key="1">
    <citation type="submission" date="2022-11" db="UniProtKB">
        <authorList>
            <consortium name="WormBaseParasite"/>
        </authorList>
    </citation>
    <scope>IDENTIFICATION</scope>
</reference>
<sequence>MGSSHHIYFSGPYRHQNWSFKNSYIDYILKHPSSVKVWRKMVQSCKYFFAKNSIVAFEQLFCRNEKWRVYLRNQTLKDIRYTSNPLKFWITANIELANCSVPPLISRIYKLNARFSDFSEQMLSYNEFLYFSANVAYLGFYNTIVKNDDGSIVPFEKLVEGLPKLKEAVL</sequence>
<organism evidence="1 2">
    <name type="scientific">Panagrolaimus davidi</name>
    <dbReference type="NCBI Taxonomy" id="227884"/>
    <lineage>
        <taxon>Eukaryota</taxon>
        <taxon>Metazoa</taxon>
        <taxon>Ecdysozoa</taxon>
        <taxon>Nematoda</taxon>
        <taxon>Chromadorea</taxon>
        <taxon>Rhabditida</taxon>
        <taxon>Tylenchina</taxon>
        <taxon>Panagrolaimomorpha</taxon>
        <taxon>Panagrolaimoidea</taxon>
        <taxon>Panagrolaimidae</taxon>
        <taxon>Panagrolaimus</taxon>
    </lineage>
</organism>
<dbReference type="AlphaFoldDB" id="A0A914PZV4"/>
<dbReference type="WBParaSite" id="PDA_v2.g20425.t1">
    <property type="protein sequence ID" value="PDA_v2.g20425.t1"/>
    <property type="gene ID" value="PDA_v2.g20425"/>
</dbReference>